<protein>
    <submittedName>
        <fullName evidence="9">Bicarbonate transport system permease protein CmpB</fullName>
    </submittedName>
</protein>
<keyword evidence="4 7" id="KW-0812">Transmembrane</keyword>
<dbReference type="PANTHER" id="PTHR30151:SF25">
    <property type="entry name" value="TAURINE TRANSPORT SYSTEM PERMEASE PROTEIN TAUC"/>
    <property type="match status" value="1"/>
</dbReference>
<sequence length="304" mass="32290">MSDLLSAKAGAATIASGTQTASSEITVNPTSGVDGVDGVDGVSGVGSTNAARTRRRAWLGMAGLAGIVALWWLGIALLTTPGSLAAQFSPAAAFNALPDLFRDEQLSLHILASLRRIGVGLAWALVLGVPLGFLIGRIRWLDATLTPSLQFLRMVSPLSWMPIAVMSLGVGDPAVYFLLAFAALWPLVMSTAAGVAQIDRRWVQLGESLAATRWEMLWHVYVPGIAAHVLTGVRLAIGILWIVLVPAEMLGVNAGLGYLILDTRDRLAYSELTAVILVIGVLGFALDWVARFIYRRFSGTVADE</sequence>
<keyword evidence="6 7" id="KW-0472">Membrane</keyword>
<keyword evidence="2 7" id="KW-0813">Transport</keyword>
<dbReference type="GO" id="GO:0005886">
    <property type="term" value="C:plasma membrane"/>
    <property type="evidence" value="ECO:0007669"/>
    <property type="project" value="UniProtKB-SubCell"/>
</dbReference>
<dbReference type="GO" id="GO:0042918">
    <property type="term" value="P:alkanesulfonate transmembrane transport"/>
    <property type="evidence" value="ECO:0007669"/>
    <property type="project" value="UniProtKB-ARBA"/>
</dbReference>
<proteinExistence type="inferred from homology"/>
<feature type="transmembrane region" description="Helical" evidence="7">
    <location>
        <begin position="174"/>
        <end position="196"/>
    </location>
</feature>
<feature type="transmembrane region" description="Helical" evidence="7">
    <location>
        <begin position="217"/>
        <end position="247"/>
    </location>
</feature>
<dbReference type="EMBL" id="CABPSK010000001">
    <property type="protein sequence ID" value="VVD83032.1"/>
    <property type="molecule type" value="Genomic_DNA"/>
</dbReference>
<dbReference type="PANTHER" id="PTHR30151">
    <property type="entry name" value="ALKANE SULFONATE ABC TRANSPORTER-RELATED, MEMBRANE SUBUNIT"/>
    <property type="match status" value="1"/>
</dbReference>
<dbReference type="Gene3D" id="1.10.3720.10">
    <property type="entry name" value="MetI-like"/>
    <property type="match status" value="1"/>
</dbReference>
<evidence type="ECO:0000313" key="10">
    <source>
        <dbReference type="Proteomes" id="UP000366945"/>
    </source>
</evidence>
<evidence type="ECO:0000256" key="5">
    <source>
        <dbReference type="ARBA" id="ARBA00022989"/>
    </source>
</evidence>
<evidence type="ECO:0000313" key="9">
    <source>
        <dbReference type="EMBL" id="VVD83032.1"/>
    </source>
</evidence>
<dbReference type="GO" id="GO:0010438">
    <property type="term" value="P:cellular response to sulfur starvation"/>
    <property type="evidence" value="ECO:0007669"/>
    <property type="project" value="TreeGrafter"/>
</dbReference>
<feature type="transmembrane region" description="Helical" evidence="7">
    <location>
        <begin position="267"/>
        <end position="289"/>
    </location>
</feature>
<evidence type="ECO:0000259" key="8">
    <source>
        <dbReference type="PROSITE" id="PS50928"/>
    </source>
</evidence>
<name>A0A5E4T727_9BURK</name>
<evidence type="ECO:0000256" key="1">
    <source>
        <dbReference type="ARBA" id="ARBA00004651"/>
    </source>
</evidence>
<dbReference type="SUPFAM" id="SSF161098">
    <property type="entry name" value="MetI-like"/>
    <property type="match status" value="1"/>
</dbReference>
<dbReference type="InterPro" id="IPR000515">
    <property type="entry name" value="MetI-like"/>
</dbReference>
<dbReference type="Pfam" id="PF00528">
    <property type="entry name" value="BPD_transp_1"/>
    <property type="match status" value="1"/>
</dbReference>
<feature type="transmembrane region" description="Helical" evidence="7">
    <location>
        <begin position="57"/>
        <end position="78"/>
    </location>
</feature>
<evidence type="ECO:0000256" key="4">
    <source>
        <dbReference type="ARBA" id="ARBA00022692"/>
    </source>
</evidence>
<evidence type="ECO:0000256" key="7">
    <source>
        <dbReference type="RuleBase" id="RU363032"/>
    </source>
</evidence>
<organism evidence="9 10">
    <name type="scientific">Pandoraea pneumonica</name>
    <dbReference type="NCBI Taxonomy" id="2508299"/>
    <lineage>
        <taxon>Bacteria</taxon>
        <taxon>Pseudomonadati</taxon>
        <taxon>Pseudomonadota</taxon>
        <taxon>Betaproteobacteria</taxon>
        <taxon>Burkholderiales</taxon>
        <taxon>Burkholderiaceae</taxon>
        <taxon>Pandoraea</taxon>
    </lineage>
</organism>
<accession>A0A5E4T727</accession>
<keyword evidence="5 7" id="KW-1133">Transmembrane helix</keyword>
<feature type="transmembrane region" description="Helical" evidence="7">
    <location>
        <begin position="117"/>
        <end position="138"/>
    </location>
</feature>
<feature type="transmembrane region" description="Helical" evidence="7">
    <location>
        <begin position="150"/>
        <end position="168"/>
    </location>
</feature>
<gene>
    <name evidence="9" type="primary">cmpB_1</name>
    <name evidence="9" type="ORF">PPN31114_01235</name>
</gene>
<reference evidence="9 10" key="1">
    <citation type="submission" date="2019-08" db="EMBL/GenBank/DDBJ databases">
        <authorList>
            <person name="Peeters C."/>
        </authorList>
    </citation>
    <scope>NUCLEOTIDE SEQUENCE [LARGE SCALE GENOMIC DNA]</scope>
    <source>
        <strain evidence="9 10">LMG 31114</strain>
    </source>
</reference>
<dbReference type="CDD" id="cd06261">
    <property type="entry name" value="TM_PBP2"/>
    <property type="match status" value="1"/>
</dbReference>
<dbReference type="AlphaFoldDB" id="A0A5E4T727"/>
<keyword evidence="10" id="KW-1185">Reference proteome</keyword>
<dbReference type="FunFam" id="1.10.3720.10:FF:000003">
    <property type="entry name" value="Aliphatic sulfonate ABC transporter permease"/>
    <property type="match status" value="1"/>
</dbReference>
<feature type="domain" description="ABC transmembrane type-1" evidence="8">
    <location>
        <begin position="110"/>
        <end position="290"/>
    </location>
</feature>
<keyword evidence="3" id="KW-1003">Cell membrane</keyword>
<comment type="similarity">
    <text evidence="7">Belongs to the binding-protein-dependent transport system permease family.</text>
</comment>
<comment type="subcellular location">
    <subcellularLocation>
        <location evidence="1 7">Cell membrane</location>
        <topology evidence="1 7">Multi-pass membrane protein</topology>
    </subcellularLocation>
</comment>
<evidence type="ECO:0000256" key="3">
    <source>
        <dbReference type="ARBA" id="ARBA00022475"/>
    </source>
</evidence>
<dbReference type="Proteomes" id="UP000366945">
    <property type="component" value="Unassembled WGS sequence"/>
</dbReference>
<dbReference type="InterPro" id="IPR035906">
    <property type="entry name" value="MetI-like_sf"/>
</dbReference>
<evidence type="ECO:0000256" key="6">
    <source>
        <dbReference type="ARBA" id="ARBA00023136"/>
    </source>
</evidence>
<dbReference type="PROSITE" id="PS50928">
    <property type="entry name" value="ABC_TM1"/>
    <property type="match status" value="1"/>
</dbReference>
<evidence type="ECO:0000256" key="2">
    <source>
        <dbReference type="ARBA" id="ARBA00022448"/>
    </source>
</evidence>